<evidence type="ECO:0000256" key="6">
    <source>
        <dbReference type="ARBA" id="ARBA00023136"/>
    </source>
</evidence>
<keyword evidence="4" id="KW-0653">Protein transport</keyword>
<keyword evidence="5" id="KW-0496">Mitochondrion</keyword>
<dbReference type="AlphaFoldDB" id="A0A0C3H1Z8"/>
<keyword evidence="6" id="KW-0472">Membrane</keyword>
<dbReference type="EMBL" id="KN832882">
    <property type="protein sequence ID" value="KIM97419.1"/>
    <property type="molecule type" value="Genomic_DNA"/>
</dbReference>
<dbReference type="OrthoDB" id="5835136at2759"/>
<name>A0A0C3H1Z8_OIDMZ</name>
<evidence type="ECO:0000256" key="2">
    <source>
        <dbReference type="ARBA" id="ARBA00022448"/>
    </source>
</evidence>
<dbReference type="PANTHER" id="PTHR12289:SF41">
    <property type="entry name" value="FAILED AXON CONNECTIONS-RELATED"/>
    <property type="match status" value="1"/>
</dbReference>
<dbReference type="InterPro" id="IPR033468">
    <property type="entry name" value="Metaxin_GST"/>
</dbReference>
<dbReference type="GO" id="GO:0015031">
    <property type="term" value="P:protein transport"/>
    <property type="evidence" value="ECO:0007669"/>
    <property type="project" value="UniProtKB-KW"/>
</dbReference>
<evidence type="ECO:0000256" key="1">
    <source>
        <dbReference type="ARBA" id="ARBA00004294"/>
    </source>
</evidence>
<accession>A0A0C3H1Z8</accession>
<feature type="domain" description="Metaxin glutathione S-transferase" evidence="8">
    <location>
        <begin position="207"/>
        <end position="269"/>
    </location>
</feature>
<comment type="subcellular location">
    <subcellularLocation>
        <location evidence="1">Mitochondrion outer membrane</location>
    </subcellularLocation>
</comment>
<dbReference type="GO" id="GO:0001401">
    <property type="term" value="C:SAM complex"/>
    <property type="evidence" value="ECO:0007669"/>
    <property type="project" value="InterPro"/>
</dbReference>
<evidence type="ECO:0000256" key="5">
    <source>
        <dbReference type="ARBA" id="ARBA00023128"/>
    </source>
</evidence>
<dbReference type="HOGENOM" id="CLU_032751_0_0_1"/>
<organism evidence="9 10">
    <name type="scientific">Oidiodendron maius (strain Zn)</name>
    <dbReference type="NCBI Taxonomy" id="913774"/>
    <lineage>
        <taxon>Eukaryota</taxon>
        <taxon>Fungi</taxon>
        <taxon>Dikarya</taxon>
        <taxon>Ascomycota</taxon>
        <taxon>Pezizomycotina</taxon>
        <taxon>Leotiomycetes</taxon>
        <taxon>Leotiomycetes incertae sedis</taxon>
        <taxon>Myxotrichaceae</taxon>
        <taxon>Oidiodendron</taxon>
    </lineage>
</organism>
<sequence length="457" mass="49536">MALELHVWGPGFSLPSIDPHCLAAIAYLQRAVPEGEWKLVASSNPTLSPTNELPALRNGDVWIGGFRNIFHYIAQISSGEWVLDAGLAEQEGADCIAFSSFVESHGQPLLDLSLYVSSENFTTITRPLYNTIQPFPMPYLTPNSIRAAAKLRTDHLGLSGLDIDIDGTRTQHSIIPESLRTSRTTVSSLLAASPEAHAQIRLDALARNFLEPLRDLLGEKKYFVSDKQFSSLDCLVLGYLSLMLVPDLPQRWLSKIMRANFSGLCAWTEELRIEVFGPAVTVEDALLKSPGASASAAEQQIGKNFSLPWAAPQDRGVIGVGQTYLATLANSIPVLGEYRRNIREEQLSQKTEEEPSSTLQAATIAGGIFASAALLVGYMFQQGIIPLGGEEPERQRGSGLDAFGEAGAALSIYANQMDAEVQRQRILEVESHGPPHSQPAVEVEIGSNGTVVKETTG</sequence>
<reference evidence="9 10" key="1">
    <citation type="submission" date="2014-04" db="EMBL/GenBank/DDBJ databases">
        <authorList>
            <consortium name="DOE Joint Genome Institute"/>
            <person name="Kuo A."/>
            <person name="Martino E."/>
            <person name="Perotto S."/>
            <person name="Kohler A."/>
            <person name="Nagy L.G."/>
            <person name="Floudas D."/>
            <person name="Copeland A."/>
            <person name="Barry K.W."/>
            <person name="Cichocki N."/>
            <person name="Veneault-Fourrey C."/>
            <person name="LaButti K."/>
            <person name="Lindquist E.A."/>
            <person name="Lipzen A."/>
            <person name="Lundell T."/>
            <person name="Morin E."/>
            <person name="Murat C."/>
            <person name="Sun H."/>
            <person name="Tunlid A."/>
            <person name="Henrissat B."/>
            <person name="Grigoriev I.V."/>
            <person name="Hibbett D.S."/>
            <person name="Martin F."/>
            <person name="Nordberg H.P."/>
            <person name="Cantor M.N."/>
            <person name="Hua S.X."/>
        </authorList>
    </citation>
    <scope>NUCLEOTIDE SEQUENCE [LARGE SCALE GENOMIC DNA]</scope>
    <source>
        <strain evidence="9 10">Zn</strain>
    </source>
</reference>
<dbReference type="InterPro" id="IPR019564">
    <property type="entry name" value="Sam37/metaxin_N"/>
</dbReference>
<evidence type="ECO:0000259" key="7">
    <source>
        <dbReference type="Pfam" id="PF10568"/>
    </source>
</evidence>
<evidence type="ECO:0000256" key="4">
    <source>
        <dbReference type="ARBA" id="ARBA00022927"/>
    </source>
</evidence>
<evidence type="ECO:0000256" key="3">
    <source>
        <dbReference type="ARBA" id="ARBA00022787"/>
    </source>
</evidence>
<evidence type="ECO:0000313" key="9">
    <source>
        <dbReference type="EMBL" id="KIM97419.1"/>
    </source>
</evidence>
<dbReference type="GO" id="GO:0007005">
    <property type="term" value="P:mitochondrion organization"/>
    <property type="evidence" value="ECO:0007669"/>
    <property type="project" value="TreeGrafter"/>
</dbReference>
<dbReference type="InterPro" id="IPR050931">
    <property type="entry name" value="Mito_Protein_Transport_Metaxin"/>
</dbReference>
<reference evidence="10" key="2">
    <citation type="submission" date="2015-01" db="EMBL/GenBank/DDBJ databases">
        <title>Evolutionary Origins and Diversification of the Mycorrhizal Mutualists.</title>
        <authorList>
            <consortium name="DOE Joint Genome Institute"/>
            <consortium name="Mycorrhizal Genomics Consortium"/>
            <person name="Kohler A."/>
            <person name="Kuo A."/>
            <person name="Nagy L.G."/>
            <person name="Floudas D."/>
            <person name="Copeland A."/>
            <person name="Barry K.W."/>
            <person name="Cichocki N."/>
            <person name="Veneault-Fourrey C."/>
            <person name="LaButti K."/>
            <person name="Lindquist E.A."/>
            <person name="Lipzen A."/>
            <person name="Lundell T."/>
            <person name="Morin E."/>
            <person name="Murat C."/>
            <person name="Riley R."/>
            <person name="Ohm R."/>
            <person name="Sun H."/>
            <person name="Tunlid A."/>
            <person name="Henrissat B."/>
            <person name="Grigoriev I.V."/>
            <person name="Hibbett D.S."/>
            <person name="Martin F."/>
        </authorList>
    </citation>
    <scope>NUCLEOTIDE SEQUENCE [LARGE SCALE GENOMIC DNA]</scope>
    <source>
        <strain evidence="10">Zn</strain>
    </source>
</reference>
<keyword evidence="10" id="KW-1185">Reference proteome</keyword>
<dbReference type="Proteomes" id="UP000054321">
    <property type="component" value="Unassembled WGS sequence"/>
</dbReference>
<evidence type="ECO:0008006" key="11">
    <source>
        <dbReference type="Google" id="ProtNLM"/>
    </source>
</evidence>
<gene>
    <name evidence="9" type="ORF">OIDMADRAFT_130700</name>
</gene>
<evidence type="ECO:0000259" key="8">
    <source>
        <dbReference type="Pfam" id="PF17171"/>
    </source>
</evidence>
<dbReference type="InParanoid" id="A0A0C3H1Z8"/>
<protein>
    <recommendedName>
        <fullName evidence="11">Mitochondrial outer membrane transport complex Sam37/metaxin N-terminal domain-containing protein</fullName>
    </recommendedName>
</protein>
<proteinExistence type="predicted"/>
<dbReference type="CDD" id="cd03078">
    <property type="entry name" value="GST_N_Metaxin1_like"/>
    <property type="match status" value="1"/>
</dbReference>
<dbReference type="Pfam" id="PF10568">
    <property type="entry name" value="Tom37"/>
    <property type="match status" value="1"/>
</dbReference>
<dbReference type="Pfam" id="PF17171">
    <property type="entry name" value="GST_C_6"/>
    <property type="match status" value="1"/>
</dbReference>
<dbReference type="STRING" id="913774.A0A0C3H1Z8"/>
<dbReference type="PANTHER" id="PTHR12289">
    <property type="entry name" value="METAXIN RELATED"/>
    <property type="match status" value="1"/>
</dbReference>
<feature type="domain" description="Mitochondrial outer membrane transport complex Sam37/metaxin N-terminal" evidence="7">
    <location>
        <begin position="21"/>
        <end position="146"/>
    </location>
</feature>
<keyword evidence="2" id="KW-0813">Transport</keyword>
<keyword evidence="3" id="KW-1000">Mitochondrion outer membrane</keyword>
<evidence type="ECO:0000313" key="10">
    <source>
        <dbReference type="Proteomes" id="UP000054321"/>
    </source>
</evidence>